<feature type="transmembrane region" description="Helical" evidence="8">
    <location>
        <begin position="84"/>
        <end position="110"/>
    </location>
</feature>
<evidence type="ECO:0000256" key="8">
    <source>
        <dbReference type="RuleBase" id="RU363032"/>
    </source>
</evidence>
<name>A0A443K2G9_9RHOB</name>
<feature type="transmembrane region" description="Helical" evidence="8">
    <location>
        <begin position="130"/>
        <end position="152"/>
    </location>
</feature>
<organism evidence="10 11">
    <name type="scientific">Paenirhodobacter populi</name>
    <dbReference type="NCBI Taxonomy" id="2306993"/>
    <lineage>
        <taxon>Bacteria</taxon>
        <taxon>Pseudomonadati</taxon>
        <taxon>Pseudomonadota</taxon>
        <taxon>Alphaproteobacteria</taxon>
        <taxon>Rhodobacterales</taxon>
        <taxon>Rhodobacter group</taxon>
        <taxon>Paenirhodobacter</taxon>
    </lineage>
</organism>
<dbReference type="PANTHER" id="PTHR30614">
    <property type="entry name" value="MEMBRANE COMPONENT OF AMINO ACID ABC TRANSPORTER"/>
    <property type="match status" value="1"/>
</dbReference>
<accession>A0A443K2G9</accession>
<evidence type="ECO:0000313" key="10">
    <source>
        <dbReference type="EMBL" id="RWR26957.1"/>
    </source>
</evidence>
<dbReference type="InterPro" id="IPR043429">
    <property type="entry name" value="ArtM/GltK/GlnP/TcyL/YhdX-like"/>
</dbReference>
<keyword evidence="3 8" id="KW-0813">Transport</keyword>
<dbReference type="RefSeq" id="WP_128238473.1">
    <property type="nucleotide sequence ID" value="NZ_SAUX01000026.1"/>
</dbReference>
<dbReference type="Gene3D" id="1.10.3720.10">
    <property type="entry name" value="MetI-like"/>
    <property type="match status" value="1"/>
</dbReference>
<comment type="caution">
    <text evidence="10">The sequence shown here is derived from an EMBL/GenBank/DDBJ whole genome shotgun (WGS) entry which is preliminary data.</text>
</comment>
<evidence type="ECO:0000259" key="9">
    <source>
        <dbReference type="PROSITE" id="PS50928"/>
    </source>
</evidence>
<dbReference type="InterPro" id="IPR010065">
    <property type="entry name" value="AA_ABC_transptr_permease_3TM"/>
</dbReference>
<feature type="transmembrane region" description="Helical" evidence="8">
    <location>
        <begin position="259"/>
        <end position="279"/>
    </location>
</feature>
<dbReference type="EMBL" id="SAUX01000026">
    <property type="protein sequence ID" value="RWR26957.1"/>
    <property type="molecule type" value="Genomic_DNA"/>
</dbReference>
<protein>
    <submittedName>
        <fullName evidence="10">Amino acid ABC transporter permease</fullName>
    </submittedName>
</protein>
<dbReference type="InterPro" id="IPR000515">
    <property type="entry name" value="MetI-like"/>
</dbReference>
<dbReference type="OrthoDB" id="9809799at2"/>
<dbReference type="Proteomes" id="UP000285295">
    <property type="component" value="Unassembled WGS sequence"/>
</dbReference>
<dbReference type="AlphaFoldDB" id="A0A443K2G9"/>
<reference evidence="10 11" key="2">
    <citation type="submission" date="2019-01" db="EMBL/GenBank/DDBJ databases">
        <authorList>
            <person name="Li Y."/>
        </authorList>
    </citation>
    <scope>NUCLEOTIDE SEQUENCE [LARGE SCALE GENOMIC DNA]</scope>
    <source>
        <strain evidence="10 11">D19-10-3-21</strain>
    </source>
</reference>
<dbReference type="GO" id="GO:0006865">
    <property type="term" value="P:amino acid transport"/>
    <property type="evidence" value="ECO:0007669"/>
    <property type="project" value="TreeGrafter"/>
</dbReference>
<dbReference type="GO" id="GO:0022857">
    <property type="term" value="F:transmembrane transporter activity"/>
    <property type="evidence" value="ECO:0007669"/>
    <property type="project" value="InterPro"/>
</dbReference>
<keyword evidence="7 8" id="KW-0472">Membrane</keyword>
<dbReference type="PANTHER" id="PTHR30614:SF36">
    <property type="entry name" value="ABC TRANSPORTER MEMBRANE-SPANNING PERMEASE-GLUTAMINE TRANSPORT"/>
    <property type="match status" value="1"/>
</dbReference>
<dbReference type="GO" id="GO:0043190">
    <property type="term" value="C:ATP-binding cassette (ABC) transporter complex"/>
    <property type="evidence" value="ECO:0007669"/>
    <property type="project" value="InterPro"/>
</dbReference>
<gene>
    <name evidence="10" type="ORF">D2T31_18455</name>
</gene>
<evidence type="ECO:0000313" key="11">
    <source>
        <dbReference type="Proteomes" id="UP000285295"/>
    </source>
</evidence>
<evidence type="ECO:0000256" key="6">
    <source>
        <dbReference type="ARBA" id="ARBA00022989"/>
    </source>
</evidence>
<feature type="domain" description="ABC transmembrane type-1" evidence="9">
    <location>
        <begin position="84"/>
        <end position="282"/>
    </location>
</feature>
<evidence type="ECO:0000256" key="5">
    <source>
        <dbReference type="ARBA" id="ARBA00022692"/>
    </source>
</evidence>
<evidence type="ECO:0000256" key="3">
    <source>
        <dbReference type="ARBA" id="ARBA00022448"/>
    </source>
</evidence>
<keyword evidence="5 8" id="KW-0812">Transmembrane</keyword>
<keyword evidence="4" id="KW-1003">Cell membrane</keyword>
<comment type="subcellular location">
    <subcellularLocation>
        <location evidence="1">Cell inner membrane</location>
        <topology evidence="1">Multi-pass membrane protein</topology>
    </subcellularLocation>
    <subcellularLocation>
        <location evidence="8">Cell membrane</location>
        <topology evidence="8">Multi-pass membrane protein</topology>
    </subcellularLocation>
</comment>
<reference evidence="10 11" key="1">
    <citation type="submission" date="2019-01" db="EMBL/GenBank/DDBJ databases">
        <title>Sinorhodobacter populi sp. nov. isolated from the symptomatic bark tissue of Populus euramericana canker.</title>
        <authorList>
            <person name="Xu G."/>
        </authorList>
    </citation>
    <scope>NUCLEOTIDE SEQUENCE [LARGE SCALE GENOMIC DNA]</scope>
    <source>
        <strain evidence="10 11">D19-10-3-21</strain>
    </source>
</reference>
<evidence type="ECO:0000256" key="7">
    <source>
        <dbReference type="ARBA" id="ARBA00023136"/>
    </source>
</evidence>
<dbReference type="NCBIfam" id="TIGR01726">
    <property type="entry name" value="HEQRo_perm_3TM"/>
    <property type="match status" value="1"/>
</dbReference>
<dbReference type="PROSITE" id="PS50928">
    <property type="entry name" value="ABC_TM1"/>
    <property type="match status" value="1"/>
</dbReference>
<evidence type="ECO:0000256" key="2">
    <source>
        <dbReference type="ARBA" id="ARBA00010072"/>
    </source>
</evidence>
<sequence>MAFEFDIPSAPVKGALPVLKPFVLRGPAQDALFAARWLASIPPKWVVMAALLCPAVAIAQSGGAVEGSFDKLLRWIPFLFTQGFLFNVLISVLAMALGTVIGALVGLCMISRSKTVRWITQCYVTFFRNAPWLVLLFIVLLAFPFQITVFGMTFPLPGWVKTVIGMALPVSANLAEVVRGAVQSVPSAQWEAAESLAFTRRQTIWQIILPQCVKRMLPPWMNWYAIITMSTPLCSLLGVGEVISLTRQAMEAEGNRPELLVPFYSFALLLFLLYCYPIARLTRRLERRFAVKL</sequence>
<dbReference type="Pfam" id="PF00528">
    <property type="entry name" value="BPD_transp_1"/>
    <property type="match status" value="1"/>
</dbReference>
<evidence type="ECO:0000256" key="4">
    <source>
        <dbReference type="ARBA" id="ARBA00022475"/>
    </source>
</evidence>
<dbReference type="InterPro" id="IPR035906">
    <property type="entry name" value="MetI-like_sf"/>
</dbReference>
<dbReference type="CDD" id="cd06261">
    <property type="entry name" value="TM_PBP2"/>
    <property type="match status" value="1"/>
</dbReference>
<dbReference type="SUPFAM" id="SSF161098">
    <property type="entry name" value="MetI-like"/>
    <property type="match status" value="1"/>
</dbReference>
<feature type="transmembrane region" description="Helical" evidence="8">
    <location>
        <begin position="221"/>
        <end position="239"/>
    </location>
</feature>
<proteinExistence type="inferred from homology"/>
<evidence type="ECO:0000256" key="1">
    <source>
        <dbReference type="ARBA" id="ARBA00004429"/>
    </source>
</evidence>
<comment type="similarity">
    <text evidence="2">Belongs to the binding-protein-dependent transport system permease family. HisMQ subfamily.</text>
</comment>
<keyword evidence="6 8" id="KW-1133">Transmembrane helix</keyword>